<accession>A0A6S6SQY3</accession>
<dbReference type="InterPro" id="IPR011033">
    <property type="entry name" value="PRC_barrel-like_sf"/>
</dbReference>
<organism evidence="8">
    <name type="scientific">uncultured Thiotrichaceae bacterium</name>
    <dbReference type="NCBI Taxonomy" id="298394"/>
    <lineage>
        <taxon>Bacteria</taxon>
        <taxon>Pseudomonadati</taxon>
        <taxon>Pseudomonadota</taxon>
        <taxon>Gammaproteobacteria</taxon>
        <taxon>Thiotrichales</taxon>
        <taxon>Thiotrichaceae</taxon>
        <taxon>environmental samples</taxon>
    </lineage>
</organism>
<keyword evidence="2 5" id="KW-0690">Ribosome biogenesis</keyword>
<keyword evidence="3 5" id="KW-0698">rRNA processing</keyword>
<evidence type="ECO:0000256" key="4">
    <source>
        <dbReference type="ARBA" id="ARBA00023186"/>
    </source>
</evidence>
<comment type="domain">
    <text evidence="5">The PRC barrel domain binds ribosomal protein uS19.</text>
</comment>
<evidence type="ECO:0000313" key="8">
    <source>
        <dbReference type="EMBL" id="CAA6805357.1"/>
    </source>
</evidence>
<dbReference type="Gene3D" id="2.30.30.240">
    <property type="entry name" value="PRC-barrel domain"/>
    <property type="match status" value="1"/>
</dbReference>
<evidence type="ECO:0000256" key="3">
    <source>
        <dbReference type="ARBA" id="ARBA00022552"/>
    </source>
</evidence>
<proteinExistence type="inferred from homology"/>
<feature type="domain" description="RimM N-terminal" evidence="6">
    <location>
        <begin position="10"/>
        <end position="91"/>
    </location>
</feature>
<sequence length="169" mass="19204">MNKNADMVVLGKISGVFGVKGWVKVYSHTSPIQQIIHYDPIYLKLRGGWKEIDVEKGHKQGKGIVAKLAGIDDRDQAFAMIGTEIGIEREQLPALRKNTYYWSELEGMTVVNKDAVDLGKVSWIFNTGSNDVLVVKGERERMIPWLEKDIIQSVDTETQRILVDWDPEF</sequence>
<comment type="subcellular location">
    <subcellularLocation>
        <location evidence="5">Cytoplasm</location>
    </subcellularLocation>
</comment>
<dbReference type="InterPro" id="IPR036976">
    <property type="entry name" value="RimM_N_sf"/>
</dbReference>
<evidence type="ECO:0000259" key="6">
    <source>
        <dbReference type="Pfam" id="PF01782"/>
    </source>
</evidence>
<dbReference type="HAMAP" id="MF_00014">
    <property type="entry name" value="Ribosome_mat_RimM"/>
    <property type="match status" value="1"/>
</dbReference>
<dbReference type="GO" id="GO:0042274">
    <property type="term" value="P:ribosomal small subunit biogenesis"/>
    <property type="evidence" value="ECO:0007669"/>
    <property type="project" value="UniProtKB-UniRule"/>
</dbReference>
<dbReference type="SUPFAM" id="SSF50447">
    <property type="entry name" value="Translation proteins"/>
    <property type="match status" value="1"/>
</dbReference>
<dbReference type="InterPro" id="IPR002676">
    <property type="entry name" value="RimM_N"/>
</dbReference>
<dbReference type="Gene3D" id="2.40.30.60">
    <property type="entry name" value="RimM"/>
    <property type="match status" value="1"/>
</dbReference>
<dbReference type="PANTHER" id="PTHR33692">
    <property type="entry name" value="RIBOSOME MATURATION FACTOR RIMM"/>
    <property type="match status" value="1"/>
</dbReference>
<dbReference type="Pfam" id="PF01782">
    <property type="entry name" value="RimM"/>
    <property type="match status" value="1"/>
</dbReference>
<gene>
    <name evidence="5" type="primary">rimM</name>
    <name evidence="8" type="ORF">HELGO_WM31876</name>
</gene>
<comment type="similarity">
    <text evidence="5">Belongs to the RimM family.</text>
</comment>
<name>A0A6S6SQY3_9GAMM</name>
<dbReference type="InterPro" id="IPR056792">
    <property type="entry name" value="PRC_RimM"/>
</dbReference>
<dbReference type="GO" id="GO:0005737">
    <property type="term" value="C:cytoplasm"/>
    <property type="evidence" value="ECO:0007669"/>
    <property type="project" value="UniProtKB-SubCell"/>
</dbReference>
<dbReference type="AlphaFoldDB" id="A0A6S6SQY3"/>
<reference evidence="8" key="1">
    <citation type="submission" date="2020-01" db="EMBL/GenBank/DDBJ databases">
        <authorList>
            <person name="Meier V. D."/>
            <person name="Meier V D."/>
        </authorList>
    </citation>
    <scope>NUCLEOTIDE SEQUENCE</scope>
    <source>
        <strain evidence="8">HLG_WM_MAG_07</strain>
    </source>
</reference>
<dbReference type="PANTHER" id="PTHR33692:SF1">
    <property type="entry name" value="RIBOSOME MATURATION FACTOR RIMM"/>
    <property type="match status" value="1"/>
</dbReference>
<evidence type="ECO:0000256" key="1">
    <source>
        <dbReference type="ARBA" id="ARBA00022490"/>
    </source>
</evidence>
<evidence type="ECO:0000256" key="2">
    <source>
        <dbReference type="ARBA" id="ARBA00022517"/>
    </source>
</evidence>
<dbReference type="GO" id="GO:0006364">
    <property type="term" value="P:rRNA processing"/>
    <property type="evidence" value="ECO:0007669"/>
    <property type="project" value="UniProtKB-UniRule"/>
</dbReference>
<dbReference type="NCBIfam" id="TIGR02273">
    <property type="entry name" value="16S_RimM"/>
    <property type="match status" value="1"/>
</dbReference>
<comment type="subunit">
    <text evidence="5">Binds ribosomal protein uS19.</text>
</comment>
<dbReference type="Pfam" id="PF24986">
    <property type="entry name" value="PRC_RimM"/>
    <property type="match status" value="1"/>
</dbReference>
<dbReference type="InterPro" id="IPR011961">
    <property type="entry name" value="RimM"/>
</dbReference>
<dbReference type="GO" id="GO:0043022">
    <property type="term" value="F:ribosome binding"/>
    <property type="evidence" value="ECO:0007669"/>
    <property type="project" value="InterPro"/>
</dbReference>
<evidence type="ECO:0000259" key="7">
    <source>
        <dbReference type="Pfam" id="PF24986"/>
    </source>
</evidence>
<keyword evidence="4 5" id="KW-0143">Chaperone</keyword>
<keyword evidence="1 5" id="KW-0963">Cytoplasm</keyword>
<dbReference type="GO" id="GO:0005840">
    <property type="term" value="C:ribosome"/>
    <property type="evidence" value="ECO:0007669"/>
    <property type="project" value="InterPro"/>
</dbReference>
<comment type="function">
    <text evidence="5">An accessory protein needed during the final step in the assembly of 30S ribosomal subunit, possibly for assembly of the head region. Essential for efficient processing of 16S rRNA. May be needed both before and after RbfA during the maturation of 16S rRNA. It has affinity for free ribosomal 30S subunits but not for 70S ribosomes.</text>
</comment>
<evidence type="ECO:0000256" key="5">
    <source>
        <dbReference type="HAMAP-Rule" id="MF_00014"/>
    </source>
</evidence>
<feature type="domain" description="Ribosome maturation factor RimM PRC barrel" evidence="7">
    <location>
        <begin position="102"/>
        <end position="166"/>
    </location>
</feature>
<dbReference type="InterPro" id="IPR009000">
    <property type="entry name" value="Transl_B-barrel_sf"/>
</dbReference>
<dbReference type="SUPFAM" id="SSF50346">
    <property type="entry name" value="PRC-barrel domain"/>
    <property type="match status" value="1"/>
</dbReference>
<protein>
    <recommendedName>
        <fullName evidence="5">Ribosome maturation factor RimM</fullName>
    </recommendedName>
</protein>
<dbReference type="EMBL" id="CACVAY010000026">
    <property type="protein sequence ID" value="CAA6805357.1"/>
    <property type="molecule type" value="Genomic_DNA"/>
</dbReference>